<accession>A0A497JFH1</accession>
<gene>
    <name evidence="2" type="ORF">DRO07_01920</name>
</gene>
<protein>
    <submittedName>
        <fullName evidence="2">Uncharacterized protein</fullName>
    </submittedName>
</protein>
<feature type="transmembrane region" description="Helical" evidence="1">
    <location>
        <begin position="69"/>
        <end position="96"/>
    </location>
</feature>
<dbReference type="InterPro" id="IPR017853">
    <property type="entry name" value="GH"/>
</dbReference>
<keyword evidence="1" id="KW-0812">Transmembrane</keyword>
<organism evidence="2 3">
    <name type="scientific">Candidatus Iainarchaeum sp</name>
    <dbReference type="NCBI Taxonomy" id="3101447"/>
    <lineage>
        <taxon>Archaea</taxon>
        <taxon>Candidatus Iainarchaeota</taxon>
        <taxon>Candidatus Iainarchaeia</taxon>
        <taxon>Candidatus Iainarchaeales</taxon>
        <taxon>Candidatus Iainarchaeaceae</taxon>
        <taxon>Candidatus Iainarchaeum</taxon>
    </lineage>
</organism>
<name>A0A497JFH1_9ARCH</name>
<proteinExistence type="predicted"/>
<comment type="caution">
    <text evidence="2">The sequence shown here is derived from an EMBL/GenBank/DDBJ whole genome shotgun (WGS) entry which is preliminary data.</text>
</comment>
<sequence length="345" mass="39442">MEYFRKVSQSLFGLAFPLCNIHGYRSLYRRLQSLLPPRQLSNRKHSGIFRHSILRINIWSVEGINVIRISYLLASVGAAGLALMLVFSSSAILFTFNWHMSPKPMLGIVYFYDREDPLTIVSDLQRMKEVGFQIVCVPFYWDDNPKSAVRIKTDVLYEWAERLGLKIYLRQPYSDEALLKYLSFYHVDYLQIINEADAWLLKTWTVPGEVVAIAQKNAETAKSVSPNIKTVSTYAVPFTLPNLITGTAEHADIVGIDIYEKIQLDTFPIQMQTLLTMTGKENIWIGEFGCATLNDEEQADFLIEGLNLFAKNGVEAVIIWSWNHCEALSIKSRLAEQKIAEWTKT</sequence>
<keyword evidence="1" id="KW-0472">Membrane</keyword>
<dbReference type="SUPFAM" id="SSF51445">
    <property type="entry name" value="(Trans)glycosidases"/>
    <property type="match status" value="1"/>
</dbReference>
<dbReference type="AlphaFoldDB" id="A0A497JFH1"/>
<keyword evidence="1" id="KW-1133">Transmembrane helix</keyword>
<evidence type="ECO:0000313" key="3">
    <source>
        <dbReference type="Proteomes" id="UP000277633"/>
    </source>
</evidence>
<dbReference type="Proteomes" id="UP000277633">
    <property type="component" value="Unassembled WGS sequence"/>
</dbReference>
<dbReference type="EMBL" id="QMWO01000060">
    <property type="protein sequence ID" value="RLG69629.1"/>
    <property type="molecule type" value="Genomic_DNA"/>
</dbReference>
<reference evidence="2 3" key="1">
    <citation type="submission" date="2018-06" db="EMBL/GenBank/DDBJ databases">
        <title>Extensive metabolic versatility and redundancy in microbially diverse, dynamic hydrothermal sediments.</title>
        <authorList>
            <person name="Dombrowski N."/>
            <person name="Teske A."/>
            <person name="Baker B.J."/>
        </authorList>
    </citation>
    <scope>NUCLEOTIDE SEQUENCE [LARGE SCALE GENOMIC DNA]</scope>
    <source>
        <strain evidence="2">B9_G13</strain>
    </source>
</reference>
<evidence type="ECO:0000256" key="1">
    <source>
        <dbReference type="SAM" id="Phobius"/>
    </source>
</evidence>
<evidence type="ECO:0000313" key="2">
    <source>
        <dbReference type="EMBL" id="RLG69629.1"/>
    </source>
</evidence>
<dbReference type="Gene3D" id="3.20.20.80">
    <property type="entry name" value="Glycosidases"/>
    <property type="match status" value="1"/>
</dbReference>